<comment type="caution">
    <text evidence="2">The sequence shown here is derived from an EMBL/GenBank/DDBJ whole genome shotgun (WGS) entry which is preliminary data.</text>
</comment>
<dbReference type="EMBL" id="JANPWB010000003">
    <property type="protein sequence ID" value="KAJ1202794.1"/>
    <property type="molecule type" value="Genomic_DNA"/>
</dbReference>
<organism evidence="2 3">
    <name type="scientific">Pleurodeles waltl</name>
    <name type="common">Iberian ribbed newt</name>
    <dbReference type="NCBI Taxonomy" id="8319"/>
    <lineage>
        <taxon>Eukaryota</taxon>
        <taxon>Metazoa</taxon>
        <taxon>Chordata</taxon>
        <taxon>Craniata</taxon>
        <taxon>Vertebrata</taxon>
        <taxon>Euteleostomi</taxon>
        <taxon>Amphibia</taxon>
        <taxon>Batrachia</taxon>
        <taxon>Caudata</taxon>
        <taxon>Salamandroidea</taxon>
        <taxon>Salamandridae</taxon>
        <taxon>Pleurodelinae</taxon>
        <taxon>Pleurodeles</taxon>
    </lineage>
</organism>
<name>A0AAV7VRT7_PLEWA</name>
<proteinExistence type="predicted"/>
<dbReference type="AlphaFoldDB" id="A0AAV7VRT7"/>
<reference evidence="2" key="1">
    <citation type="journal article" date="2022" name="bioRxiv">
        <title>Sequencing and chromosome-scale assembly of the giantPleurodeles waltlgenome.</title>
        <authorList>
            <person name="Brown T."/>
            <person name="Elewa A."/>
            <person name="Iarovenko S."/>
            <person name="Subramanian E."/>
            <person name="Araus A.J."/>
            <person name="Petzold A."/>
            <person name="Susuki M."/>
            <person name="Suzuki K.-i.T."/>
            <person name="Hayashi T."/>
            <person name="Toyoda A."/>
            <person name="Oliveira C."/>
            <person name="Osipova E."/>
            <person name="Leigh N.D."/>
            <person name="Simon A."/>
            <person name="Yun M.H."/>
        </authorList>
    </citation>
    <scope>NUCLEOTIDE SEQUENCE</scope>
    <source>
        <strain evidence="2">20211129_DDA</strain>
        <tissue evidence="2">Liver</tissue>
    </source>
</reference>
<feature type="compositionally biased region" description="Basic and acidic residues" evidence="1">
    <location>
        <begin position="29"/>
        <end position="52"/>
    </location>
</feature>
<evidence type="ECO:0000256" key="1">
    <source>
        <dbReference type="SAM" id="MobiDB-lite"/>
    </source>
</evidence>
<sequence length="171" mass="19352">MAAPGKSARGKPVFATGRPSAGHSSKKPVNQEELRRLMKEKQREKQRESVEKKRIESPFAKYPYSKVWLAYFMWRRAVELDHPRLLRRGPLVFASILDLLDSCMYVLKEKTKCSVLIAAVTAARADQPFFGIARAGEVLTRGCLSLFGDPFRVISARNAEHSEDGNGWQRC</sequence>
<keyword evidence="3" id="KW-1185">Reference proteome</keyword>
<protein>
    <submittedName>
        <fullName evidence="2">Uncharacterized protein</fullName>
    </submittedName>
</protein>
<evidence type="ECO:0000313" key="3">
    <source>
        <dbReference type="Proteomes" id="UP001066276"/>
    </source>
</evidence>
<evidence type="ECO:0000313" key="2">
    <source>
        <dbReference type="EMBL" id="KAJ1202794.1"/>
    </source>
</evidence>
<gene>
    <name evidence="2" type="ORF">NDU88_006589</name>
</gene>
<accession>A0AAV7VRT7</accession>
<feature type="region of interest" description="Disordered" evidence="1">
    <location>
        <begin position="1"/>
        <end position="52"/>
    </location>
</feature>
<dbReference type="Proteomes" id="UP001066276">
    <property type="component" value="Chromosome 2_1"/>
</dbReference>